<accession>Q0A6A0</accession>
<dbReference type="Proteomes" id="UP000001962">
    <property type="component" value="Chromosome"/>
</dbReference>
<dbReference type="EMBL" id="CP000453">
    <property type="protein sequence ID" value="ABI57637.1"/>
    <property type="molecule type" value="Genomic_DNA"/>
</dbReference>
<dbReference type="InterPro" id="IPR025449">
    <property type="entry name" value="JetB"/>
</dbReference>
<dbReference type="Pfam" id="PF13835">
    <property type="entry name" value="DUF4194"/>
    <property type="match status" value="1"/>
</dbReference>
<evidence type="ECO:0000313" key="1">
    <source>
        <dbReference type="EMBL" id="ABI57637.1"/>
    </source>
</evidence>
<name>Q0A6A0_ALKEH</name>
<evidence type="ECO:0000313" key="2">
    <source>
        <dbReference type="Proteomes" id="UP000001962"/>
    </source>
</evidence>
<dbReference type="KEGG" id="aeh:Mlg_2295"/>
<gene>
    <name evidence="1" type="ordered locus">Mlg_2295</name>
</gene>
<dbReference type="AlphaFoldDB" id="Q0A6A0"/>
<dbReference type="HOGENOM" id="CLU_114545_1_0_6"/>
<sequence length="199" mass="22862">MSEQDADFSAMLITLFKGVLYKDQNPRYWQVLEDHQARVRDHVAVLGLELMLDEAEGHACLRQRTPAEDEPELPRLVPRRQLTYPVSLLLALLRKKLVEHDAGGGDPRLILSREQIVELIRVFLPASANEAKLVDRVHADINKVVELGFLRRLRGQDNQYEVRRIIKAYIDAQWLAEFDQRLAEYREHAEATTTAGDGQ</sequence>
<keyword evidence="2" id="KW-1185">Reference proteome</keyword>
<dbReference type="eggNOG" id="ENOG5031GHU">
    <property type="taxonomic scope" value="Bacteria"/>
</dbReference>
<protein>
    <submittedName>
        <fullName evidence="1">Conserved hypothetical cytosolic protein</fullName>
    </submittedName>
</protein>
<dbReference type="RefSeq" id="WP_011630031.1">
    <property type="nucleotide sequence ID" value="NC_008340.1"/>
</dbReference>
<proteinExistence type="predicted"/>
<dbReference type="OrthoDB" id="5295172at2"/>
<reference evidence="2" key="1">
    <citation type="submission" date="2006-08" db="EMBL/GenBank/DDBJ databases">
        <title>Complete sequence of Alkalilimnicola ehrilichei MLHE-1.</title>
        <authorList>
            <person name="Copeland A."/>
            <person name="Lucas S."/>
            <person name="Lapidus A."/>
            <person name="Barry K."/>
            <person name="Detter J.C."/>
            <person name="Glavina del Rio T."/>
            <person name="Hammon N."/>
            <person name="Israni S."/>
            <person name="Dalin E."/>
            <person name="Tice H."/>
            <person name="Pitluck S."/>
            <person name="Sims D."/>
            <person name="Brettin T."/>
            <person name="Bruce D."/>
            <person name="Han C."/>
            <person name="Tapia R."/>
            <person name="Gilna P."/>
            <person name="Schmutz J."/>
            <person name="Larimer F."/>
            <person name="Land M."/>
            <person name="Hauser L."/>
            <person name="Kyrpides N."/>
            <person name="Mikhailova N."/>
            <person name="Oremland R.S."/>
            <person name="Hoeft S.E."/>
            <person name="Switzer-Blum J."/>
            <person name="Kulp T."/>
            <person name="King G."/>
            <person name="Tabita R."/>
            <person name="Witte B."/>
            <person name="Santini J.M."/>
            <person name="Basu P."/>
            <person name="Hollibaugh J.T."/>
            <person name="Xie G."/>
            <person name="Stolz J.F."/>
            <person name="Richardson P."/>
        </authorList>
    </citation>
    <scope>NUCLEOTIDE SEQUENCE [LARGE SCALE GENOMIC DNA]</scope>
    <source>
        <strain evidence="2">ATCC BAA-1101 / DSM 17681 / MLHE-1</strain>
    </source>
</reference>
<organism evidence="1 2">
    <name type="scientific">Alkalilimnicola ehrlichii (strain ATCC BAA-1101 / DSM 17681 / MLHE-1)</name>
    <dbReference type="NCBI Taxonomy" id="187272"/>
    <lineage>
        <taxon>Bacteria</taxon>
        <taxon>Pseudomonadati</taxon>
        <taxon>Pseudomonadota</taxon>
        <taxon>Gammaproteobacteria</taxon>
        <taxon>Chromatiales</taxon>
        <taxon>Ectothiorhodospiraceae</taxon>
        <taxon>Alkalilimnicola</taxon>
    </lineage>
</organism>